<keyword evidence="7" id="KW-1185">Reference proteome</keyword>
<dbReference type="PANTHER" id="PTHR11785">
    <property type="entry name" value="AMINO ACID TRANSPORTER"/>
    <property type="match status" value="1"/>
</dbReference>
<dbReference type="AlphaFoldDB" id="A0A517RK34"/>
<dbReference type="InterPro" id="IPR002293">
    <property type="entry name" value="AA/rel_permease1"/>
</dbReference>
<evidence type="ECO:0000256" key="4">
    <source>
        <dbReference type="ARBA" id="ARBA00023136"/>
    </source>
</evidence>
<feature type="transmembrane region" description="Helical" evidence="5">
    <location>
        <begin position="172"/>
        <end position="193"/>
    </location>
</feature>
<feature type="transmembrane region" description="Helical" evidence="5">
    <location>
        <begin position="455"/>
        <end position="475"/>
    </location>
</feature>
<feature type="transmembrane region" description="Helical" evidence="5">
    <location>
        <begin position="100"/>
        <end position="123"/>
    </location>
</feature>
<evidence type="ECO:0000256" key="5">
    <source>
        <dbReference type="SAM" id="Phobius"/>
    </source>
</evidence>
<feature type="transmembrane region" description="Helical" evidence="5">
    <location>
        <begin position="247"/>
        <end position="268"/>
    </location>
</feature>
<comment type="subcellular location">
    <subcellularLocation>
        <location evidence="1">Membrane</location>
        <topology evidence="1">Multi-pass membrane protein</topology>
    </subcellularLocation>
</comment>
<reference evidence="6 7" key="1">
    <citation type="submission" date="2019-02" db="EMBL/GenBank/DDBJ databases">
        <title>Deep-cultivation of Planctomycetes and their phenomic and genomic characterization uncovers novel biology.</title>
        <authorList>
            <person name="Wiegand S."/>
            <person name="Jogler M."/>
            <person name="Boedeker C."/>
            <person name="Pinto D."/>
            <person name="Vollmers J."/>
            <person name="Rivas-Marin E."/>
            <person name="Kohn T."/>
            <person name="Peeters S.H."/>
            <person name="Heuer A."/>
            <person name="Rast P."/>
            <person name="Oberbeckmann S."/>
            <person name="Bunk B."/>
            <person name="Jeske O."/>
            <person name="Meyerdierks A."/>
            <person name="Storesund J.E."/>
            <person name="Kallscheuer N."/>
            <person name="Luecker S."/>
            <person name="Lage O.M."/>
            <person name="Pohl T."/>
            <person name="Merkel B.J."/>
            <person name="Hornburger P."/>
            <person name="Mueller R.-W."/>
            <person name="Bruemmer F."/>
            <person name="Labrenz M."/>
            <person name="Spormann A.M."/>
            <person name="Op den Camp H."/>
            <person name="Overmann J."/>
            <person name="Amann R."/>
            <person name="Jetten M.S.M."/>
            <person name="Mascher T."/>
            <person name="Medema M.H."/>
            <person name="Devos D.P."/>
            <person name="Kaster A.-K."/>
            <person name="Ovreas L."/>
            <person name="Rohde M."/>
            <person name="Galperin M.Y."/>
            <person name="Jogler C."/>
        </authorList>
    </citation>
    <scope>NUCLEOTIDE SEQUENCE [LARGE SCALE GENOMIC DNA]</scope>
    <source>
        <strain evidence="6 7">Pan241w</strain>
    </source>
</reference>
<dbReference type="Pfam" id="PF13520">
    <property type="entry name" value="AA_permease_2"/>
    <property type="match status" value="1"/>
</dbReference>
<feature type="transmembrane region" description="Helical" evidence="5">
    <location>
        <begin position="213"/>
        <end position="235"/>
    </location>
</feature>
<feature type="transmembrane region" description="Helical" evidence="5">
    <location>
        <begin position="45"/>
        <end position="73"/>
    </location>
</feature>
<organism evidence="6 7">
    <name type="scientific">Gimesia alba</name>
    <dbReference type="NCBI Taxonomy" id="2527973"/>
    <lineage>
        <taxon>Bacteria</taxon>
        <taxon>Pseudomonadati</taxon>
        <taxon>Planctomycetota</taxon>
        <taxon>Planctomycetia</taxon>
        <taxon>Planctomycetales</taxon>
        <taxon>Planctomycetaceae</taxon>
        <taxon>Gimesia</taxon>
    </lineage>
</organism>
<accession>A0A517RK34</accession>
<protein>
    <submittedName>
        <fullName evidence="6">Serine/threonine exchanger SteT</fullName>
    </submittedName>
</protein>
<feature type="transmembrane region" description="Helical" evidence="5">
    <location>
        <begin position="20"/>
        <end position="39"/>
    </location>
</feature>
<dbReference type="InterPro" id="IPR050598">
    <property type="entry name" value="AminoAcid_Transporter"/>
</dbReference>
<dbReference type="Gene3D" id="1.20.1740.10">
    <property type="entry name" value="Amino acid/polyamine transporter I"/>
    <property type="match status" value="1"/>
</dbReference>
<dbReference type="PANTHER" id="PTHR11785:SF512">
    <property type="entry name" value="SOBREMESA, ISOFORM B"/>
    <property type="match status" value="1"/>
</dbReference>
<dbReference type="EMBL" id="CP036269">
    <property type="protein sequence ID" value="QDT44236.1"/>
    <property type="molecule type" value="Genomic_DNA"/>
</dbReference>
<dbReference type="GO" id="GO:0016020">
    <property type="term" value="C:membrane"/>
    <property type="evidence" value="ECO:0007669"/>
    <property type="project" value="UniProtKB-SubCell"/>
</dbReference>
<dbReference type="GO" id="GO:0015179">
    <property type="term" value="F:L-amino acid transmembrane transporter activity"/>
    <property type="evidence" value="ECO:0007669"/>
    <property type="project" value="TreeGrafter"/>
</dbReference>
<dbReference type="RefSeq" id="WP_145219536.1">
    <property type="nucleotide sequence ID" value="NZ_CP036269.1"/>
</dbReference>
<feature type="transmembrane region" description="Helical" evidence="5">
    <location>
        <begin position="343"/>
        <end position="366"/>
    </location>
</feature>
<feature type="transmembrane region" description="Helical" evidence="5">
    <location>
        <begin position="297"/>
        <end position="322"/>
    </location>
</feature>
<name>A0A517RK34_9PLAN</name>
<feature type="transmembrane region" description="Helical" evidence="5">
    <location>
        <begin position="395"/>
        <end position="419"/>
    </location>
</feature>
<sequence>MSSDQPEPVAESTERYLQKLSLWDTVNIIIGIVIGVSIFKVPSAVFSFAGSIEAGFVVWGLGGLLMLAGALCYSELASAIPETGGDYVFLSRTYGSGTGFLFGWAQFIVINPANIGIMSYVFADYAVSFLLLQGPNSEVYNSWMVMLACFSVCILIGLNLLGLVVGKWAQNILTLAKVIGLAAIAGAGIYLGITNTTPAPEAVVGESSSGANLGLAMVFVLYAFGGWNDAAFVAAEVKEPGRNIPRALMVGTIGILVIYLLINAAYLFGLGYQGLLDSPTPAATLLGNAWGDPGQKMISVIIMISSLGAINGLILTGSRVNVRLGMDHRFFAMLARWNHRVNAPIYSLLTQGLISVAMIVLVGTGAGQSLLELPFKLLNWDIIDWKMYGGGFETLLAATAPLFWIFFLLTGLSLILLRFKLPHLNRPFRVPLYPITPLLFCGTSIYMLYSSLMYAWGLTLLGVIPILIGIPLYWMSRNKQSDVPN</sequence>
<feature type="transmembrane region" description="Helical" evidence="5">
    <location>
        <begin position="431"/>
        <end position="449"/>
    </location>
</feature>
<evidence type="ECO:0000256" key="3">
    <source>
        <dbReference type="ARBA" id="ARBA00022989"/>
    </source>
</evidence>
<dbReference type="OrthoDB" id="9809628at2"/>
<evidence type="ECO:0000256" key="2">
    <source>
        <dbReference type="ARBA" id="ARBA00022692"/>
    </source>
</evidence>
<keyword evidence="3 5" id="KW-1133">Transmembrane helix</keyword>
<dbReference type="Proteomes" id="UP000317171">
    <property type="component" value="Chromosome"/>
</dbReference>
<evidence type="ECO:0000256" key="1">
    <source>
        <dbReference type="ARBA" id="ARBA00004141"/>
    </source>
</evidence>
<dbReference type="PIRSF" id="PIRSF006060">
    <property type="entry name" value="AA_transporter"/>
    <property type="match status" value="1"/>
</dbReference>
<proteinExistence type="predicted"/>
<gene>
    <name evidence="6" type="primary">steT</name>
    <name evidence="6" type="ORF">Pan241w_43440</name>
</gene>
<evidence type="ECO:0000313" key="7">
    <source>
        <dbReference type="Proteomes" id="UP000317171"/>
    </source>
</evidence>
<evidence type="ECO:0000313" key="6">
    <source>
        <dbReference type="EMBL" id="QDT44236.1"/>
    </source>
</evidence>
<feature type="transmembrane region" description="Helical" evidence="5">
    <location>
        <begin position="143"/>
        <end position="165"/>
    </location>
</feature>
<dbReference type="KEGG" id="gaz:Pan241w_43440"/>
<keyword evidence="2 5" id="KW-0812">Transmembrane</keyword>
<keyword evidence="4 5" id="KW-0472">Membrane</keyword>